<evidence type="ECO:0000256" key="4">
    <source>
        <dbReference type="ARBA" id="ARBA00023136"/>
    </source>
</evidence>
<dbReference type="GO" id="GO:0005886">
    <property type="term" value="C:plasma membrane"/>
    <property type="evidence" value="ECO:0007669"/>
    <property type="project" value="TreeGrafter"/>
</dbReference>
<organism evidence="7 8">
    <name type="scientific">Lachnellula cervina</name>
    <dbReference type="NCBI Taxonomy" id="1316786"/>
    <lineage>
        <taxon>Eukaryota</taxon>
        <taxon>Fungi</taxon>
        <taxon>Dikarya</taxon>
        <taxon>Ascomycota</taxon>
        <taxon>Pezizomycotina</taxon>
        <taxon>Leotiomycetes</taxon>
        <taxon>Helotiales</taxon>
        <taxon>Lachnaceae</taxon>
        <taxon>Lachnellula</taxon>
    </lineage>
</organism>
<gene>
    <name evidence="7" type="primary">NCE102</name>
    <name evidence="7" type="ORF">LCER1_G003994</name>
</gene>
<feature type="transmembrane region" description="Helical" evidence="5">
    <location>
        <begin position="12"/>
        <end position="32"/>
    </location>
</feature>
<evidence type="ECO:0000313" key="7">
    <source>
        <dbReference type="EMBL" id="TVY56114.1"/>
    </source>
</evidence>
<evidence type="ECO:0000256" key="2">
    <source>
        <dbReference type="ARBA" id="ARBA00022692"/>
    </source>
</evidence>
<dbReference type="GO" id="GO:0072659">
    <property type="term" value="P:protein localization to plasma membrane"/>
    <property type="evidence" value="ECO:0007669"/>
    <property type="project" value="TreeGrafter"/>
</dbReference>
<keyword evidence="3 5" id="KW-1133">Transmembrane helix</keyword>
<protein>
    <submittedName>
        <fullName evidence="7">Non-classical export protein 2</fullName>
    </submittedName>
</protein>
<dbReference type="OrthoDB" id="5423111at2759"/>
<dbReference type="InterPro" id="IPR008253">
    <property type="entry name" value="Marvel"/>
</dbReference>
<dbReference type="Pfam" id="PF01284">
    <property type="entry name" value="MARVEL"/>
    <property type="match status" value="1"/>
</dbReference>
<keyword evidence="8" id="KW-1185">Reference proteome</keyword>
<dbReference type="AlphaFoldDB" id="A0A7D8UUQ1"/>
<feature type="domain" description="MARVEL" evidence="6">
    <location>
        <begin position="5"/>
        <end position="143"/>
    </location>
</feature>
<evidence type="ECO:0000256" key="3">
    <source>
        <dbReference type="ARBA" id="ARBA00022989"/>
    </source>
</evidence>
<comment type="caution">
    <text evidence="7">The sequence shown here is derived from an EMBL/GenBank/DDBJ whole genome shotgun (WGS) entry which is preliminary data.</text>
</comment>
<dbReference type="GO" id="GO:0070941">
    <property type="term" value="P:eisosome assembly"/>
    <property type="evidence" value="ECO:0007669"/>
    <property type="project" value="TreeGrafter"/>
</dbReference>
<dbReference type="PANTHER" id="PTHR28165">
    <property type="entry name" value="NON-CLASSICAL EXPORT PROTEIN 2-RELATED"/>
    <property type="match status" value="1"/>
</dbReference>
<sequence length="168" mass="17685">MPSIPQIALRAWTFLWTLLTLALIGNVIATAFSGNPSIVNYAIFVSTFCMLVVLFGIAGVFVESLAIPIALAVADGLAALFSVIAGIALAAELHVHSCGNESYIASNHLTNGSHNMGKRCHELQASTAFFWFMFVGFAGSIAFDLMGSGTSLRGRSGIRKGGPSMSQV</sequence>
<name>A0A7D8UUQ1_9HELO</name>
<feature type="transmembrane region" description="Helical" evidence="5">
    <location>
        <begin position="128"/>
        <end position="146"/>
    </location>
</feature>
<dbReference type="Proteomes" id="UP000481288">
    <property type="component" value="Unassembled WGS sequence"/>
</dbReference>
<keyword evidence="2 5" id="KW-0812">Transmembrane</keyword>
<feature type="transmembrane region" description="Helical" evidence="5">
    <location>
        <begin position="38"/>
        <end position="62"/>
    </location>
</feature>
<accession>A0A7D8UUQ1</accession>
<evidence type="ECO:0000256" key="5">
    <source>
        <dbReference type="SAM" id="Phobius"/>
    </source>
</evidence>
<dbReference type="PANTHER" id="PTHR28165:SF1">
    <property type="entry name" value="NON-CLASSICAL EXPORT PROTEIN 2-RELATED"/>
    <property type="match status" value="1"/>
</dbReference>
<proteinExistence type="predicted"/>
<evidence type="ECO:0000259" key="6">
    <source>
        <dbReference type="Pfam" id="PF01284"/>
    </source>
</evidence>
<evidence type="ECO:0000313" key="8">
    <source>
        <dbReference type="Proteomes" id="UP000481288"/>
    </source>
</evidence>
<evidence type="ECO:0000256" key="1">
    <source>
        <dbReference type="ARBA" id="ARBA00004141"/>
    </source>
</evidence>
<dbReference type="InterPro" id="IPR052649">
    <property type="entry name" value="NCE102-like"/>
</dbReference>
<comment type="subcellular location">
    <subcellularLocation>
        <location evidence="1">Membrane</location>
        <topology evidence="1">Multi-pass membrane protein</topology>
    </subcellularLocation>
</comment>
<keyword evidence="4 5" id="KW-0472">Membrane</keyword>
<dbReference type="EMBL" id="QGMG01000185">
    <property type="protein sequence ID" value="TVY56114.1"/>
    <property type="molecule type" value="Genomic_DNA"/>
</dbReference>
<feature type="transmembrane region" description="Helical" evidence="5">
    <location>
        <begin position="69"/>
        <end position="91"/>
    </location>
</feature>
<dbReference type="GO" id="GO:0032126">
    <property type="term" value="C:eisosome"/>
    <property type="evidence" value="ECO:0007669"/>
    <property type="project" value="TreeGrafter"/>
</dbReference>
<reference evidence="7 8" key="1">
    <citation type="submission" date="2018-05" db="EMBL/GenBank/DDBJ databases">
        <title>Whole genome sequencing for identification of molecular markers to develop diagnostic detection tools for the regulated plant pathogen Lachnellula willkommii.</title>
        <authorList>
            <person name="Giroux E."/>
            <person name="Bilodeau G."/>
        </authorList>
    </citation>
    <scope>NUCLEOTIDE SEQUENCE [LARGE SCALE GENOMIC DNA]</scope>
    <source>
        <strain evidence="7 8">CBS 625.97</strain>
    </source>
</reference>